<gene>
    <name evidence="2" type="ORF">PPACK8108_LOCUS14713</name>
</gene>
<evidence type="ECO:0000313" key="2">
    <source>
        <dbReference type="EMBL" id="CAH7682021.1"/>
    </source>
</evidence>
<protein>
    <submittedName>
        <fullName evidence="2">Expressed protein</fullName>
    </submittedName>
</protein>
<feature type="signal peptide" evidence="1">
    <location>
        <begin position="1"/>
        <end position="21"/>
    </location>
</feature>
<organism evidence="2 3">
    <name type="scientific">Phakopsora pachyrhizi</name>
    <name type="common">Asian soybean rust disease fungus</name>
    <dbReference type="NCBI Taxonomy" id="170000"/>
    <lineage>
        <taxon>Eukaryota</taxon>
        <taxon>Fungi</taxon>
        <taxon>Dikarya</taxon>
        <taxon>Basidiomycota</taxon>
        <taxon>Pucciniomycotina</taxon>
        <taxon>Pucciniomycetes</taxon>
        <taxon>Pucciniales</taxon>
        <taxon>Phakopsoraceae</taxon>
        <taxon>Phakopsora</taxon>
    </lineage>
</organism>
<dbReference type="Proteomes" id="UP001153365">
    <property type="component" value="Unassembled WGS sequence"/>
</dbReference>
<proteinExistence type="predicted"/>
<feature type="chain" id="PRO_5043516182" evidence="1">
    <location>
        <begin position="22"/>
        <end position="246"/>
    </location>
</feature>
<keyword evidence="3" id="KW-1185">Reference proteome</keyword>
<dbReference type="AlphaFoldDB" id="A0AAV0B5B3"/>
<evidence type="ECO:0000313" key="3">
    <source>
        <dbReference type="Proteomes" id="UP001153365"/>
    </source>
</evidence>
<name>A0AAV0B5B3_PHAPC</name>
<sequence length="246" mass="27485">MRICCLSLILIPVSLLAQNSAQTPIFSGLSSFPKATKEVADTKGVDDTAKAFESSTDNNYHQTSSVVHGNQEVNDLHPDFNGHKNVHNTNAELSSRVKVEPDPILEDIRNLEASNNLQNSNFLKRLENSAQAKRFIDKYNDEKSKGKLISSTFENLISKAEKNTLDNLEDGLLLESMAYIASLKQSTEAINLLIGNELYKFNEVLEKCAHSKYLQEISDLIIQVIKLRLANHKEATPTKPFNELDP</sequence>
<comment type="caution">
    <text evidence="2">The sequence shown here is derived from an EMBL/GenBank/DDBJ whole genome shotgun (WGS) entry which is preliminary data.</text>
</comment>
<dbReference type="EMBL" id="CALTRL010003808">
    <property type="protein sequence ID" value="CAH7682021.1"/>
    <property type="molecule type" value="Genomic_DNA"/>
</dbReference>
<accession>A0AAV0B5B3</accession>
<evidence type="ECO:0000256" key="1">
    <source>
        <dbReference type="SAM" id="SignalP"/>
    </source>
</evidence>
<reference evidence="2" key="1">
    <citation type="submission" date="2022-06" db="EMBL/GenBank/DDBJ databases">
        <authorList>
            <consortium name="SYNGENTA / RWTH Aachen University"/>
        </authorList>
    </citation>
    <scope>NUCLEOTIDE SEQUENCE</scope>
</reference>
<keyword evidence="1" id="KW-0732">Signal</keyword>